<dbReference type="EMBL" id="NTFS01000024">
    <property type="protein sequence ID" value="PAX60065.1"/>
    <property type="molecule type" value="Genomic_DNA"/>
</dbReference>
<protein>
    <submittedName>
        <fullName evidence="2">Uncharacterized protein</fullName>
    </submittedName>
</protein>
<dbReference type="Proteomes" id="UP000218238">
    <property type="component" value="Unassembled WGS sequence"/>
</dbReference>
<proteinExistence type="predicted"/>
<keyword evidence="1" id="KW-0472">Membrane</keyword>
<organism evidence="2 3">
    <name type="scientific">Brunnivagina elsteri CCALA 953</name>
    <dbReference type="NCBI Taxonomy" id="987040"/>
    <lineage>
        <taxon>Bacteria</taxon>
        <taxon>Bacillati</taxon>
        <taxon>Cyanobacteriota</taxon>
        <taxon>Cyanophyceae</taxon>
        <taxon>Nostocales</taxon>
        <taxon>Calotrichaceae</taxon>
        <taxon>Brunnivagina</taxon>
    </lineage>
</organism>
<accession>A0A2A2TNR2</accession>
<feature type="transmembrane region" description="Helical" evidence="1">
    <location>
        <begin position="20"/>
        <end position="41"/>
    </location>
</feature>
<dbReference type="AlphaFoldDB" id="A0A2A2TNR2"/>
<comment type="caution">
    <text evidence="2">The sequence shown here is derived from an EMBL/GenBank/DDBJ whole genome shotgun (WGS) entry which is preliminary data.</text>
</comment>
<evidence type="ECO:0000256" key="1">
    <source>
        <dbReference type="SAM" id="Phobius"/>
    </source>
</evidence>
<keyword evidence="1" id="KW-1133">Transmembrane helix</keyword>
<keyword evidence="3" id="KW-1185">Reference proteome</keyword>
<keyword evidence="1" id="KW-0812">Transmembrane</keyword>
<name>A0A2A2TNR2_9CYAN</name>
<gene>
    <name evidence="2" type="ORF">CK510_03875</name>
</gene>
<reference evidence="2 3" key="1">
    <citation type="submission" date="2017-08" db="EMBL/GenBank/DDBJ databases">
        <title>Draft genome sequence of filamentous cyanobacterium Calothrix elsteri CCALA 953.</title>
        <authorList>
            <person name="Gagunashvili A.N."/>
            <person name="Elster J."/>
            <person name="Andresson O.S."/>
        </authorList>
    </citation>
    <scope>NUCLEOTIDE SEQUENCE [LARGE SCALE GENOMIC DNA]</scope>
    <source>
        <strain evidence="2 3">CCALA 953</strain>
    </source>
</reference>
<feature type="transmembrane region" description="Helical" evidence="1">
    <location>
        <begin position="61"/>
        <end position="81"/>
    </location>
</feature>
<feature type="transmembrane region" description="Helical" evidence="1">
    <location>
        <begin position="109"/>
        <end position="135"/>
    </location>
</feature>
<feature type="transmembrane region" description="Helical" evidence="1">
    <location>
        <begin position="199"/>
        <end position="217"/>
    </location>
</feature>
<sequence>MLLGLGLCDMPLALSFAYRFWGLMGLRSRLVFGGSAIAFWFLVDCDRVWVCWEGAIAVWGLWGYAIAFLGCAIAFGLMGLCDRVLVDVRSRFWVFGEMRLGFGEVRSRFGFWGIAIACYGFVWDCAIGFGFMGFVRSLLGFWGVRYAFGIKLRLSRLVFGDVRSRFGLLGSVRYAFGIKLRLSRLVCGDVRSLVFTRLLVDRFAAIVVVFLQLRLLLKY</sequence>
<evidence type="ECO:0000313" key="3">
    <source>
        <dbReference type="Proteomes" id="UP000218238"/>
    </source>
</evidence>
<evidence type="ECO:0000313" key="2">
    <source>
        <dbReference type="EMBL" id="PAX60065.1"/>
    </source>
</evidence>